<dbReference type="Proteomes" id="UP000198984">
    <property type="component" value="Unassembled WGS sequence"/>
</dbReference>
<keyword evidence="15" id="KW-1185">Reference proteome</keyword>
<evidence type="ECO:0000256" key="2">
    <source>
        <dbReference type="ARBA" id="ARBA00022448"/>
    </source>
</evidence>
<feature type="domain" description="TonB-dependent receptor plug" evidence="13">
    <location>
        <begin position="226"/>
        <end position="331"/>
    </location>
</feature>
<evidence type="ECO:0000256" key="5">
    <source>
        <dbReference type="ARBA" id="ARBA00023077"/>
    </source>
</evidence>
<keyword evidence="5 9" id="KW-0798">TonB box</keyword>
<dbReference type="OrthoDB" id="9768177at2"/>
<dbReference type="NCBIfam" id="TIGR04057">
    <property type="entry name" value="SusC_RagA_signa"/>
    <property type="match status" value="1"/>
</dbReference>
<dbReference type="STRING" id="573321.SAMN04488505_101185"/>
<accession>A0A1H7GYG5</accession>
<dbReference type="PROSITE" id="PS52016">
    <property type="entry name" value="TONB_DEPENDENT_REC_3"/>
    <property type="match status" value="1"/>
</dbReference>
<evidence type="ECO:0000256" key="3">
    <source>
        <dbReference type="ARBA" id="ARBA00022452"/>
    </source>
</evidence>
<dbReference type="GO" id="GO:0009279">
    <property type="term" value="C:cell outer membrane"/>
    <property type="evidence" value="ECO:0007669"/>
    <property type="project" value="UniProtKB-SubCell"/>
</dbReference>
<comment type="similarity">
    <text evidence="8 9">Belongs to the TonB-dependent receptor family.</text>
</comment>
<organism evidence="14 15">
    <name type="scientific">Chitinophaga rupis</name>
    <dbReference type="NCBI Taxonomy" id="573321"/>
    <lineage>
        <taxon>Bacteria</taxon>
        <taxon>Pseudomonadati</taxon>
        <taxon>Bacteroidota</taxon>
        <taxon>Chitinophagia</taxon>
        <taxon>Chitinophagales</taxon>
        <taxon>Chitinophagaceae</taxon>
        <taxon>Chitinophaga</taxon>
    </lineage>
</organism>
<dbReference type="EMBL" id="FOBB01000001">
    <property type="protein sequence ID" value="SEK43069.1"/>
    <property type="molecule type" value="Genomic_DNA"/>
</dbReference>
<dbReference type="Pfam" id="PF07715">
    <property type="entry name" value="Plug"/>
    <property type="match status" value="1"/>
</dbReference>
<evidence type="ECO:0000256" key="4">
    <source>
        <dbReference type="ARBA" id="ARBA00022692"/>
    </source>
</evidence>
<dbReference type="NCBIfam" id="TIGR04056">
    <property type="entry name" value="OMP_RagA_SusC"/>
    <property type="match status" value="1"/>
</dbReference>
<dbReference type="Gene3D" id="2.40.170.20">
    <property type="entry name" value="TonB-dependent receptor, beta-barrel domain"/>
    <property type="match status" value="1"/>
</dbReference>
<feature type="chain" id="PRO_5011519621" evidence="11">
    <location>
        <begin position="32"/>
        <end position="1109"/>
    </location>
</feature>
<dbReference type="InterPro" id="IPR023997">
    <property type="entry name" value="TonB-dep_OMP_SusC/RagA_CS"/>
</dbReference>
<dbReference type="InterPro" id="IPR036942">
    <property type="entry name" value="Beta-barrel_TonB_sf"/>
</dbReference>
<protein>
    <submittedName>
        <fullName evidence="14">TonB-linked outer membrane protein, SusC/RagA family</fullName>
    </submittedName>
</protein>
<dbReference type="Gene3D" id="2.170.130.10">
    <property type="entry name" value="TonB-dependent receptor, plug domain"/>
    <property type="match status" value="1"/>
</dbReference>
<dbReference type="SUPFAM" id="SSF49464">
    <property type="entry name" value="Carboxypeptidase regulatory domain-like"/>
    <property type="match status" value="1"/>
</dbReference>
<feature type="domain" description="TonB-dependent receptor-like beta-barrel" evidence="12">
    <location>
        <begin position="522"/>
        <end position="1052"/>
    </location>
</feature>
<evidence type="ECO:0000256" key="7">
    <source>
        <dbReference type="ARBA" id="ARBA00023237"/>
    </source>
</evidence>
<dbReference type="InterPro" id="IPR000531">
    <property type="entry name" value="Beta-barrel_TonB"/>
</dbReference>
<dbReference type="InterPro" id="IPR012910">
    <property type="entry name" value="Plug_dom"/>
</dbReference>
<dbReference type="InterPro" id="IPR037066">
    <property type="entry name" value="Plug_dom_sf"/>
</dbReference>
<evidence type="ECO:0000313" key="15">
    <source>
        <dbReference type="Proteomes" id="UP000198984"/>
    </source>
</evidence>
<dbReference type="RefSeq" id="WP_162277445.1">
    <property type="nucleotide sequence ID" value="NZ_FOBB01000001.1"/>
</dbReference>
<gene>
    <name evidence="14" type="ORF">SAMN04488505_101185</name>
</gene>
<keyword evidence="11" id="KW-0732">Signal</keyword>
<dbReference type="FunFam" id="2.170.130.10:FF:000003">
    <property type="entry name" value="SusC/RagA family TonB-linked outer membrane protein"/>
    <property type="match status" value="1"/>
</dbReference>
<dbReference type="AlphaFoldDB" id="A0A1H7GYG5"/>
<evidence type="ECO:0000259" key="13">
    <source>
        <dbReference type="Pfam" id="PF07715"/>
    </source>
</evidence>
<keyword evidence="4 8" id="KW-0812">Transmembrane</keyword>
<keyword evidence="6 8" id="KW-0472">Membrane</keyword>
<proteinExistence type="inferred from homology"/>
<evidence type="ECO:0000256" key="8">
    <source>
        <dbReference type="PROSITE-ProRule" id="PRU01360"/>
    </source>
</evidence>
<evidence type="ECO:0000313" key="14">
    <source>
        <dbReference type="EMBL" id="SEK43069.1"/>
    </source>
</evidence>
<dbReference type="Pfam" id="PF13715">
    <property type="entry name" value="CarbopepD_reg_2"/>
    <property type="match status" value="1"/>
</dbReference>
<feature type="region of interest" description="Disordered" evidence="10">
    <location>
        <begin position="913"/>
        <end position="933"/>
    </location>
</feature>
<dbReference type="InterPro" id="IPR008969">
    <property type="entry name" value="CarboxyPept-like_regulatory"/>
</dbReference>
<keyword evidence="3 8" id="KW-1134">Transmembrane beta strand</keyword>
<reference evidence="14 15" key="1">
    <citation type="submission" date="2016-10" db="EMBL/GenBank/DDBJ databases">
        <authorList>
            <person name="de Groot N.N."/>
        </authorList>
    </citation>
    <scope>NUCLEOTIDE SEQUENCE [LARGE SCALE GENOMIC DNA]</scope>
    <source>
        <strain evidence="14 15">DSM 21039</strain>
    </source>
</reference>
<keyword evidence="7 8" id="KW-0998">Cell outer membrane</keyword>
<dbReference type="Pfam" id="PF00593">
    <property type="entry name" value="TonB_dep_Rec_b-barrel"/>
    <property type="match status" value="1"/>
</dbReference>
<evidence type="ECO:0000256" key="11">
    <source>
        <dbReference type="SAM" id="SignalP"/>
    </source>
</evidence>
<evidence type="ECO:0000259" key="12">
    <source>
        <dbReference type="Pfam" id="PF00593"/>
    </source>
</evidence>
<name>A0A1H7GYG5_9BACT</name>
<dbReference type="SUPFAM" id="SSF56935">
    <property type="entry name" value="Porins"/>
    <property type="match status" value="1"/>
</dbReference>
<keyword evidence="2 8" id="KW-0813">Transport</keyword>
<feature type="signal peptide" evidence="11">
    <location>
        <begin position="1"/>
        <end position="31"/>
    </location>
</feature>
<dbReference type="InterPro" id="IPR023996">
    <property type="entry name" value="TonB-dep_OMP_SusC/RagA"/>
</dbReference>
<evidence type="ECO:0000256" key="1">
    <source>
        <dbReference type="ARBA" id="ARBA00004571"/>
    </source>
</evidence>
<dbReference type="InterPro" id="IPR039426">
    <property type="entry name" value="TonB-dep_rcpt-like"/>
</dbReference>
<evidence type="ECO:0000256" key="10">
    <source>
        <dbReference type="SAM" id="MobiDB-lite"/>
    </source>
</evidence>
<comment type="subcellular location">
    <subcellularLocation>
        <location evidence="1 8">Cell outer membrane</location>
        <topology evidence="1 8">Multi-pass membrane protein</topology>
    </subcellularLocation>
</comment>
<evidence type="ECO:0000256" key="9">
    <source>
        <dbReference type="RuleBase" id="RU003357"/>
    </source>
</evidence>
<evidence type="ECO:0000256" key="6">
    <source>
        <dbReference type="ARBA" id="ARBA00023136"/>
    </source>
</evidence>
<sequence>MKKCTPVTRMLTKSSLCVLVIICSTALSLMAKRPAAQLLEKKITLKLEQSALFQALDRISAAANISFSYAVSKEVLNSRISINARNQKVSLILKKILDPFALEYFVADDKVIIRRSADKINTPPVTPGVTAAVSKPLKGRVVSEKGDPLPGVSIQVKGTSQAMITNDHGEFELKNVPDDAVLVVSFIGFITQEVASGTQTELGIVLAEDTKKLGEVVVVGYGSQKKASLTSAVATIKGTAIAERPVPNVVNALQGQVPGLFVQQTDAMPGSGSTKLNIRGISTLSNNPVLVLVDGVAGQLETLNPQDIDNISVLKDASATAIYGARASGGVLLVTTKRGRQNSKPVLSYDAYVGTQQPTYLPRLVNAVDFMKKWNESQLNDNPGTTVRFSDADIAKYASGEKPSTDWIKAIFKENALQTQHNISVSGGSKNTDYLVSLGYLRQEGLVQGVLNQRYSSRININTQITDNLKFGINTVYMNAPKSFAGAGIYTTAMHWAYILNPTEWPYTPEGRNRHYRGGSQPVAIINDGGFEHYKDNYLNTNMSLEYGITKGLSLKGQYAYSTRDIKHKVFRATYRLYDDDENLVLTDQSPNSLTDNQSTEVNQTFIATLNYGLNINRHDIKALAGFSRESYSYESLGAGRSDFLNNSIHTINGGSADKDFWQTSGSANEWAIQSYFGRLNYSYNDRYLFEASARYDGSSRFRNNRWGFFPSFSVGWRLSEEDFLKNSRTISNLKLRASYGKVGNQNATGLYPWANIIGTGATYFNDKAQTTTYYNNTANADLTWEQKTTGNVGVDAGFLDEKITFTADVFKERTTGILLTPSVPSTFGRDAPIMNLGRMSNWGYEISVGYQNRDHALKYGVLVNFYDARNKILDLGGTPDILDVNPVMVGQSRWTWYGYKAIGLYQSDDDVKNSPAYKPQNKPGDIKYQDQNGDGKITPADRVILGDADPHRMFGIAANASWKQFDLSLLFQGVLKNKTYLTGYAVSPFNYGGSFTQDLMDSWTPDNRGARYPLMRQDLSVNYDFSDWWLFDSQYMRLKNLQLGYTLPQNLLQRLKISQLRLYVMLENVFTIKSRNFPKSFDPEIDNWQSGVNFPQMKTYTLGLNLKF</sequence>
<dbReference type="Gene3D" id="2.60.40.1120">
    <property type="entry name" value="Carboxypeptidase-like, regulatory domain"/>
    <property type="match status" value="1"/>
</dbReference>